<evidence type="ECO:0000259" key="9">
    <source>
        <dbReference type="SMART" id="SM00737"/>
    </source>
</evidence>
<evidence type="ECO:0000256" key="8">
    <source>
        <dbReference type="SAM" id="SignalP"/>
    </source>
</evidence>
<dbReference type="InterPro" id="IPR014756">
    <property type="entry name" value="Ig_E-set"/>
</dbReference>
<dbReference type="SMART" id="SM00737">
    <property type="entry name" value="ML"/>
    <property type="match status" value="1"/>
</dbReference>
<dbReference type="FunFam" id="2.70.220.10:FF:000004">
    <property type="entry name" value="Related to phosphatidylglycerol/phosphatidylinositol transfer protein"/>
    <property type="match status" value="1"/>
</dbReference>
<keyword evidence="6 8" id="KW-0732">Signal</keyword>
<comment type="function">
    <text evidence="1">Catalyzes the intermembrane transfer of phosphatidylglycerol and phosphatidylinositol.</text>
</comment>
<accession>A0A8H5AWD9</accession>
<dbReference type="Pfam" id="PF02221">
    <property type="entry name" value="E1_DerP2_DerF2"/>
    <property type="match status" value="1"/>
</dbReference>
<dbReference type="PANTHER" id="PTHR11306">
    <property type="entry name" value="NIEMANN PICK TYPE C2 PROTEIN NPC2-RELATED"/>
    <property type="match status" value="1"/>
</dbReference>
<protein>
    <recommendedName>
        <fullName evidence="4">Phosphatidylglycerol/phosphatidylinositol transfer protein</fullName>
    </recommendedName>
</protein>
<dbReference type="EMBL" id="JAACJJ010000056">
    <property type="protein sequence ID" value="KAF5311941.1"/>
    <property type="molecule type" value="Genomic_DNA"/>
</dbReference>
<feature type="signal peptide" evidence="8">
    <location>
        <begin position="1"/>
        <end position="19"/>
    </location>
</feature>
<evidence type="ECO:0000256" key="6">
    <source>
        <dbReference type="ARBA" id="ARBA00022729"/>
    </source>
</evidence>
<evidence type="ECO:0000313" key="11">
    <source>
        <dbReference type="Proteomes" id="UP000567179"/>
    </source>
</evidence>
<evidence type="ECO:0000256" key="1">
    <source>
        <dbReference type="ARBA" id="ARBA00002053"/>
    </source>
</evidence>
<comment type="caution">
    <text evidence="10">The sequence shown here is derived from an EMBL/GenBank/DDBJ whole genome shotgun (WGS) entry which is preliminary data.</text>
</comment>
<reference evidence="10 11" key="1">
    <citation type="journal article" date="2020" name="ISME J.">
        <title>Uncovering the hidden diversity of litter-decomposition mechanisms in mushroom-forming fungi.</title>
        <authorList>
            <person name="Floudas D."/>
            <person name="Bentzer J."/>
            <person name="Ahren D."/>
            <person name="Johansson T."/>
            <person name="Persson P."/>
            <person name="Tunlid A."/>
        </authorList>
    </citation>
    <scope>NUCLEOTIDE SEQUENCE [LARGE SCALE GENOMIC DNA]</scope>
    <source>
        <strain evidence="10 11">CBS 101986</strain>
    </source>
</reference>
<evidence type="ECO:0000256" key="2">
    <source>
        <dbReference type="ARBA" id="ARBA00006370"/>
    </source>
</evidence>
<evidence type="ECO:0000313" key="10">
    <source>
        <dbReference type="EMBL" id="KAF5311941.1"/>
    </source>
</evidence>
<name>A0A8H5AWD9_9AGAR</name>
<evidence type="ECO:0000256" key="5">
    <source>
        <dbReference type="ARBA" id="ARBA00022448"/>
    </source>
</evidence>
<dbReference type="Gene3D" id="2.70.220.10">
    <property type="entry name" value="Ganglioside GM2 activator"/>
    <property type="match status" value="1"/>
</dbReference>
<keyword evidence="5" id="KW-0813">Transport</keyword>
<dbReference type="AlphaFoldDB" id="A0A8H5AWD9"/>
<dbReference type="InterPro" id="IPR039670">
    <property type="entry name" value="NPC2-like"/>
</dbReference>
<proteinExistence type="inferred from homology"/>
<keyword evidence="7" id="KW-0445">Lipid transport</keyword>
<comment type="similarity">
    <text evidence="2">Belongs to the NPC2 family.</text>
</comment>
<dbReference type="PANTHER" id="PTHR11306:SF0">
    <property type="entry name" value="PHOSPHATIDYLGLYCEROL_PHOSPHATIDYLINOSITOL TRANSFER PROTEIN"/>
    <property type="match status" value="1"/>
</dbReference>
<sequence length="175" mass="19276">MRLATPLIAVLSLAVAACALTTPEQHPLVVSGPVRTTEGWEWKNCGLPTDAIQIESIKVSPDPPQPGQDLTVKVTGTAQEVIEEGAYVDVTVKLGLIKILSKRFDVCEEARGANATVQCPVQKDTYTVEQTVALPKEIPKAKFKVDVRGYTVDEEDMLCLQLMVDFMKKPFFRFN</sequence>
<dbReference type="CDD" id="cd00917">
    <property type="entry name" value="PG-PI_TP"/>
    <property type="match status" value="1"/>
</dbReference>
<feature type="domain" description="MD-2-related lipid-recognition" evidence="9">
    <location>
        <begin position="42"/>
        <end position="164"/>
    </location>
</feature>
<dbReference type="SUPFAM" id="SSF81296">
    <property type="entry name" value="E set domains"/>
    <property type="match status" value="1"/>
</dbReference>
<dbReference type="InterPro" id="IPR033917">
    <property type="entry name" value="ML_PG-PI_TP"/>
</dbReference>
<dbReference type="GO" id="GO:0032366">
    <property type="term" value="P:intracellular sterol transport"/>
    <property type="evidence" value="ECO:0007669"/>
    <property type="project" value="InterPro"/>
</dbReference>
<dbReference type="GO" id="GO:0032934">
    <property type="term" value="F:sterol binding"/>
    <property type="evidence" value="ECO:0007669"/>
    <property type="project" value="InterPro"/>
</dbReference>
<evidence type="ECO:0000256" key="7">
    <source>
        <dbReference type="ARBA" id="ARBA00023055"/>
    </source>
</evidence>
<comment type="subunit">
    <text evidence="3">Monomer.</text>
</comment>
<evidence type="ECO:0000256" key="4">
    <source>
        <dbReference type="ARBA" id="ARBA00016056"/>
    </source>
</evidence>
<dbReference type="OrthoDB" id="6409159at2759"/>
<dbReference type="InterPro" id="IPR036846">
    <property type="entry name" value="GM2-AP_sf"/>
</dbReference>
<evidence type="ECO:0000256" key="3">
    <source>
        <dbReference type="ARBA" id="ARBA00011245"/>
    </source>
</evidence>
<organism evidence="10 11">
    <name type="scientific">Psilocybe cf. subviscida</name>
    <dbReference type="NCBI Taxonomy" id="2480587"/>
    <lineage>
        <taxon>Eukaryota</taxon>
        <taxon>Fungi</taxon>
        <taxon>Dikarya</taxon>
        <taxon>Basidiomycota</taxon>
        <taxon>Agaricomycotina</taxon>
        <taxon>Agaricomycetes</taxon>
        <taxon>Agaricomycetidae</taxon>
        <taxon>Agaricales</taxon>
        <taxon>Agaricineae</taxon>
        <taxon>Strophariaceae</taxon>
        <taxon>Psilocybe</taxon>
    </lineage>
</organism>
<gene>
    <name evidence="10" type="ORF">D9619_003243</name>
</gene>
<dbReference type="PROSITE" id="PS51257">
    <property type="entry name" value="PROKAR_LIPOPROTEIN"/>
    <property type="match status" value="1"/>
</dbReference>
<feature type="chain" id="PRO_5034669997" description="Phosphatidylglycerol/phosphatidylinositol transfer protein" evidence="8">
    <location>
        <begin position="20"/>
        <end position="175"/>
    </location>
</feature>
<dbReference type="Proteomes" id="UP000567179">
    <property type="component" value="Unassembled WGS sequence"/>
</dbReference>
<dbReference type="InterPro" id="IPR003172">
    <property type="entry name" value="ML_dom"/>
</dbReference>
<keyword evidence="11" id="KW-1185">Reference proteome</keyword>
<dbReference type="FunFam" id="2.70.220.10:FF:000002">
    <property type="entry name" value="Phosphatidylglycerol/phosphatidylinositol transfer protein"/>
    <property type="match status" value="1"/>
</dbReference>